<dbReference type="RefSeq" id="WP_022052503.1">
    <property type="nucleotide sequence ID" value="NZ_HF998040.1"/>
</dbReference>
<evidence type="ECO:0000256" key="1">
    <source>
        <dbReference type="SAM" id="SignalP"/>
    </source>
</evidence>
<dbReference type="AlphaFoldDB" id="R5W315"/>
<protein>
    <submittedName>
        <fullName evidence="2">Uncharacterized protein</fullName>
    </submittedName>
</protein>
<dbReference type="Proteomes" id="UP000018372">
    <property type="component" value="Unassembled WGS sequence"/>
</dbReference>
<sequence>MNRKRISRIGKYVLVTMLLTAAPASGWAQRMIKVSGTVYNIADKKKKVPFSGSVVYVYSCKTVAAAKDLKNSLDKDNTNFALFMNEDERAETDANGYYEILVPDNGALVFKAGLNKAILEKVSNRMKIDVEVDDGIYLKEVIVEGKLKQIQPEPKASRLIGNRFYPYNTFLVPHGEGNKYSRLIVQPYVLNCATNDTVAFLKPLVYDGKEYHLTQTRRMGYDLKRDILEPYIQSRPLVNERMVIEWQDTVTVPDPNVNYSCYADFCIEDYNNVPFRKTYQINTCENKRPLKFLQYDLIALDMDFQKYPEKAQVEKFDTEDQVELSFEINSDRLTDDPKNQESLTGIRKKLNLILNEPGAMLKEFHVIGKASPEGYYQQNLQLAQKRMQRIQQEVIGVLPHAVAERVYQNPQAEVASWNEVAELLEKDSLMETAGFIRKVVRELPDQMNRQGQRIKASKDYRTVIVPYLERLRQVKYLCRYDIYREPTDKEVMAAYLRKGLDGMYTRYEYWKLLQLLKDSQEKEAVARKAYEESLSMKRPWVLAGNTLAKLYLEKDVTDTRILEPLIDRTIFTVNYERKNMDTGRTEIINPIEVVVNQLCMYIKAGDFENASVMAKLIPEDYKEFDLVKAYAWAMGGYFQGGNTPEETQRSAETFRTICQSSVQNEAVMNLALETPQGNAQAEKVLEQMADESPVKWYLKAVTEARKGDVGLTEAALYLVRCFNLDQKMIVTAQNDGEFTKEIVETALEMYKNQ</sequence>
<name>R5W315_9BACT</name>
<evidence type="ECO:0000313" key="3">
    <source>
        <dbReference type="Proteomes" id="UP000018372"/>
    </source>
</evidence>
<gene>
    <name evidence="2" type="ORF">BN536_00135</name>
</gene>
<comment type="caution">
    <text evidence="2">The sequence shown here is derived from an EMBL/GenBank/DDBJ whole genome shotgun (WGS) entry which is preliminary data.</text>
</comment>
<keyword evidence="1" id="KW-0732">Signal</keyword>
<dbReference type="EMBL" id="CBAT010000124">
    <property type="protein sequence ID" value="CCZ87137.1"/>
    <property type="molecule type" value="Genomic_DNA"/>
</dbReference>
<feature type="signal peptide" evidence="1">
    <location>
        <begin position="1"/>
        <end position="28"/>
    </location>
</feature>
<feature type="chain" id="PRO_5004395984" evidence="1">
    <location>
        <begin position="29"/>
        <end position="753"/>
    </location>
</feature>
<accession>R5W315</accession>
<organism evidence="2 3">
    <name type="scientific">Phocaeicola plebeius CAG:211</name>
    <dbReference type="NCBI Taxonomy" id="1263052"/>
    <lineage>
        <taxon>Bacteria</taxon>
        <taxon>Pseudomonadati</taxon>
        <taxon>Bacteroidota</taxon>
        <taxon>Bacteroidia</taxon>
        <taxon>Bacteroidales</taxon>
        <taxon>Bacteroidaceae</taxon>
        <taxon>Phocaeicola</taxon>
    </lineage>
</organism>
<reference evidence="2" key="1">
    <citation type="submission" date="2012-11" db="EMBL/GenBank/DDBJ databases">
        <title>Dependencies among metagenomic species, viruses, plasmids and units of genetic variation.</title>
        <authorList>
            <person name="Nielsen H.B."/>
            <person name="Almeida M."/>
            <person name="Juncker A.S."/>
            <person name="Rasmussen S."/>
            <person name="Li J."/>
            <person name="Sunagawa S."/>
            <person name="Plichta D."/>
            <person name="Gautier L."/>
            <person name="Le Chatelier E."/>
            <person name="Peletier E."/>
            <person name="Bonde I."/>
            <person name="Nielsen T."/>
            <person name="Manichanh C."/>
            <person name="Arumugam M."/>
            <person name="Batto J."/>
            <person name="Santos M.B.Q.D."/>
            <person name="Blom N."/>
            <person name="Borruel N."/>
            <person name="Burgdorf K.S."/>
            <person name="Boumezbeur F."/>
            <person name="Casellas F."/>
            <person name="Dore J."/>
            <person name="Guarner F."/>
            <person name="Hansen T."/>
            <person name="Hildebrand F."/>
            <person name="Kaas R.S."/>
            <person name="Kennedy S."/>
            <person name="Kristiansen K."/>
            <person name="Kultima J.R."/>
            <person name="Leonard P."/>
            <person name="Levenez F."/>
            <person name="Lund O."/>
            <person name="Moumen B."/>
            <person name="Le Paslier D."/>
            <person name="Pons N."/>
            <person name="Pedersen O."/>
            <person name="Prifti E."/>
            <person name="Qin J."/>
            <person name="Raes J."/>
            <person name="Tap J."/>
            <person name="Tims S."/>
            <person name="Ussery D.W."/>
            <person name="Yamada T."/>
            <person name="MetaHit consortium"/>
            <person name="Renault P."/>
            <person name="Sicheritz-Ponten T."/>
            <person name="Bork P."/>
            <person name="Wang J."/>
            <person name="Brunak S."/>
            <person name="Ehrlich S.D."/>
        </authorList>
    </citation>
    <scope>NUCLEOTIDE SEQUENCE [LARGE SCALE GENOMIC DNA]</scope>
</reference>
<proteinExistence type="predicted"/>
<evidence type="ECO:0000313" key="2">
    <source>
        <dbReference type="EMBL" id="CCZ87137.1"/>
    </source>
</evidence>